<evidence type="ECO:0000256" key="12">
    <source>
        <dbReference type="SAM" id="Phobius"/>
    </source>
</evidence>
<gene>
    <name evidence="11" type="primary">psd</name>
    <name evidence="13" type="ORF">ABC974_02255</name>
</gene>
<evidence type="ECO:0000256" key="2">
    <source>
        <dbReference type="ARBA" id="ARBA00022516"/>
    </source>
</evidence>
<feature type="chain" id="PRO_5044918650" description="Phosphatidylserine decarboxylase alpha chain" evidence="11">
    <location>
        <begin position="208"/>
        <end position="248"/>
    </location>
</feature>
<comment type="subunit">
    <text evidence="11">Heterodimer of a large membrane-associated beta subunit and a small pyruvoyl-containing alpha subunit.</text>
</comment>
<dbReference type="RefSeq" id="WP_343888056.1">
    <property type="nucleotide sequence ID" value="NZ_BAAAEH010000005.1"/>
</dbReference>
<dbReference type="NCBIfam" id="NF003679">
    <property type="entry name" value="PRK05305.1-3"/>
    <property type="match status" value="1"/>
</dbReference>
<dbReference type="GO" id="GO:0004609">
    <property type="term" value="F:phosphatidylserine decarboxylase activity"/>
    <property type="evidence" value="ECO:0007669"/>
    <property type="project" value="UniProtKB-EC"/>
</dbReference>
<name>A0ABU9XY44_9SPHN</name>
<evidence type="ECO:0000256" key="5">
    <source>
        <dbReference type="ARBA" id="ARBA00023136"/>
    </source>
</evidence>
<keyword evidence="12" id="KW-0812">Transmembrane</keyword>
<comment type="pathway">
    <text evidence="11">Phospholipid metabolism; phosphatidylethanolamine biosynthesis; phosphatidylethanolamine from CDP-diacylglycerol: step 2/2.</text>
</comment>
<feature type="site" description="Cleavage (non-hydrolytic); by autocatalysis" evidence="11">
    <location>
        <begin position="207"/>
        <end position="208"/>
    </location>
</feature>
<comment type="function">
    <text evidence="11">Catalyzes the formation of phosphatidylethanolamine (PtdEtn) from phosphatidylserine (PtdSer).</text>
</comment>
<keyword evidence="4 11" id="KW-0443">Lipid metabolism</keyword>
<dbReference type="NCBIfam" id="NF003685">
    <property type="entry name" value="PRK05305.2-5"/>
    <property type="match status" value="1"/>
</dbReference>
<keyword evidence="6 11" id="KW-0865">Zymogen</keyword>
<dbReference type="PANTHER" id="PTHR35809">
    <property type="entry name" value="ARCHAETIDYLSERINE DECARBOXYLASE PROENZYME-RELATED"/>
    <property type="match status" value="1"/>
</dbReference>
<evidence type="ECO:0000256" key="8">
    <source>
        <dbReference type="ARBA" id="ARBA00023239"/>
    </source>
</evidence>
<keyword evidence="9 11" id="KW-1208">Phospholipid metabolism</keyword>
<evidence type="ECO:0000256" key="4">
    <source>
        <dbReference type="ARBA" id="ARBA00023098"/>
    </source>
</evidence>
<evidence type="ECO:0000256" key="7">
    <source>
        <dbReference type="ARBA" id="ARBA00023209"/>
    </source>
</evidence>
<dbReference type="PANTHER" id="PTHR35809:SF1">
    <property type="entry name" value="ARCHAETIDYLSERINE DECARBOXYLASE PROENZYME-RELATED"/>
    <property type="match status" value="1"/>
</dbReference>
<evidence type="ECO:0000256" key="11">
    <source>
        <dbReference type="HAMAP-Rule" id="MF_00664"/>
    </source>
</evidence>
<comment type="PTM">
    <text evidence="11">Is synthesized initially as an inactive proenzyme. Formation of the active enzyme involves a self-maturation process in which the active site pyruvoyl group is generated from an internal serine residue via an autocatalytic post-translational modification. Two non-identical subunits are generated from the proenzyme in this reaction, and the pyruvate is formed at the N-terminus of the alpha chain, which is derived from the carboxyl end of the proenzyme. The post-translation cleavage follows an unusual pathway, termed non-hydrolytic serinolysis, in which the side chain hydroxyl group of the serine supplies its oxygen atom to form the C-terminus of the beta chain, while the remainder of the serine residue undergoes an oxidative deamination to produce ammonia and the pyruvoyl prosthetic group on the alpha chain.</text>
</comment>
<comment type="subcellular location">
    <subcellularLocation>
        <location evidence="11">Cell membrane</location>
        <topology evidence="11">Peripheral membrane protein</topology>
    </subcellularLocation>
</comment>
<evidence type="ECO:0000256" key="9">
    <source>
        <dbReference type="ARBA" id="ARBA00023264"/>
    </source>
</evidence>
<keyword evidence="12" id="KW-1133">Transmembrane helix</keyword>
<keyword evidence="5 11" id="KW-0472">Membrane</keyword>
<feature type="active site" description="Schiff-base intermediate with substrate; via pyruvic acid" evidence="11">
    <location>
        <position position="208"/>
    </location>
</feature>
<dbReference type="Proteomes" id="UP001419910">
    <property type="component" value="Unassembled WGS sequence"/>
</dbReference>
<dbReference type="EC" id="4.1.1.65" evidence="11"/>
<comment type="catalytic activity">
    <reaction evidence="11">
        <text>a 1,2-diacyl-sn-glycero-3-phospho-L-serine + H(+) = a 1,2-diacyl-sn-glycero-3-phosphoethanolamine + CO2</text>
        <dbReference type="Rhea" id="RHEA:20828"/>
        <dbReference type="ChEBI" id="CHEBI:15378"/>
        <dbReference type="ChEBI" id="CHEBI:16526"/>
        <dbReference type="ChEBI" id="CHEBI:57262"/>
        <dbReference type="ChEBI" id="CHEBI:64612"/>
        <dbReference type="EC" id="4.1.1.65"/>
    </reaction>
</comment>
<feature type="chain" id="PRO_5044918651" description="Phosphatidylserine decarboxylase beta chain" evidence="11">
    <location>
        <begin position="1"/>
        <end position="207"/>
    </location>
</feature>
<feature type="transmembrane region" description="Helical" evidence="12">
    <location>
        <begin position="40"/>
        <end position="62"/>
    </location>
</feature>
<keyword evidence="2 11" id="KW-0444">Lipid biosynthesis</keyword>
<protein>
    <recommendedName>
        <fullName evidence="11">Phosphatidylserine decarboxylase proenzyme</fullName>
        <ecNumber evidence="11">4.1.1.65</ecNumber>
    </recommendedName>
    <component>
        <recommendedName>
            <fullName evidence="11">Phosphatidylserine decarboxylase alpha chain</fullName>
        </recommendedName>
    </component>
    <component>
        <recommendedName>
            <fullName evidence="11">Phosphatidylserine decarboxylase beta chain</fullName>
        </recommendedName>
    </component>
</protein>
<dbReference type="Pfam" id="PF02666">
    <property type="entry name" value="PS_Dcarbxylase"/>
    <property type="match status" value="1"/>
</dbReference>
<evidence type="ECO:0000313" key="13">
    <source>
        <dbReference type="EMBL" id="MEN2788433.1"/>
    </source>
</evidence>
<accession>A0ABU9XY44</accession>
<comment type="similarity">
    <text evidence="11">Belongs to the phosphatidylserine decarboxylase family. PSD-A subfamily.</text>
</comment>
<reference evidence="13 14" key="1">
    <citation type="submission" date="2024-05" db="EMBL/GenBank/DDBJ databases">
        <authorList>
            <person name="Liu Q."/>
            <person name="Xin Y.-H."/>
        </authorList>
    </citation>
    <scope>NUCLEOTIDE SEQUENCE [LARGE SCALE GENOMIC DNA]</scope>
    <source>
        <strain evidence="13 14">CGMCC 1.10181</strain>
    </source>
</reference>
<dbReference type="InterPro" id="IPR003817">
    <property type="entry name" value="PS_Dcarbxylase"/>
</dbReference>
<evidence type="ECO:0000256" key="3">
    <source>
        <dbReference type="ARBA" id="ARBA00022793"/>
    </source>
</evidence>
<keyword evidence="7 11" id="KW-0594">Phospholipid biosynthesis</keyword>
<dbReference type="EMBL" id="JBDIME010000001">
    <property type="protein sequence ID" value="MEN2788433.1"/>
    <property type="molecule type" value="Genomic_DNA"/>
</dbReference>
<dbReference type="HAMAP" id="MF_00664">
    <property type="entry name" value="PS_decarb_PSD_A"/>
    <property type="match status" value="1"/>
</dbReference>
<keyword evidence="1 11" id="KW-1003">Cell membrane</keyword>
<comment type="cofactor">
    <cofactor evidence="11">
        <name>pyruvate</name>
        <dbReference type="ChEBI" id="CHEBI:15361"/>
    </cofactor>
    <text evidence="11">Binds 1 pyruvoyl group covalently per subunit.</text>
</comment>
<keyword evidence="3 11" id="KW-0210">Decarboxylase</keyword>
<sequence length="248" mass="26806">MASLDAPPVGTPTIRWRVPEMHPEGRKFVFIAGALAMLGYWWFGWFAFWPLAGLTLWVALFFRDPVRVTPQGDGLIIAPADGLITMIERVPVPRELAGENGLGDAPLVRVSIFMSVFDVHINRAPIAGTIRQVVYISGKFVNASLDKASEDNERQHIVVEGRPDADGNARRIGFTQIAGQLARRIVPFVKPGDMVAAGQRIGLIRFGSRVDVYLPDDIAPQVALGQRSVAGETVLGRAGASAATGIAQ</sequence>
<comment type="caution">
    <text evidence="13">The sequence shown here is derived from an EMBL/GenBank/DDBJ whole genome shotgun (WGS) entry which is preliminary data.</text>
</comment>
<keyword evidence="10 11" id="KW-0670">Pyruvate</keyword>
<evidence type="ECO:0000256" key="1">
    <source>
        <dbReference type="ARBA" id="ARBA00022475"/>
    </source>
</evidence>
<evidence type="ECO:0000256" key="10">
    <source>
        <dbReference type="ARBA" id="ARBA00023317"/>
    </source>
</evidence>
<keyword evidence="8 11" id="KW-0456">Lyase</keyword>
<evidence type="ECO:0000256" key="6">
    <source>
        <dbReference type="ARBA" id="ARBA00023145"/>
    </source>
</evidence>
<organism evidence="13 14">
    <name type="scientific">Sphingomonas oligophenolica</name>
    <dbReference type="NCBI Taxonomy" id="301154"/>
    <lineage>
        <taxon>Bacteria</taxon>
        <taxon>Pseudomonadati</taxon>
        <taxon>Pseudomonadota</taxon>
        <taxon>Alphaproteobacteria</taxon>
        <taxon>Sphingomonadales</taxon>
        <taxon>Sphingomonadaceae</taxon>
        <taxon>Sphingomonas</taxon>
    </lineage>
</organism>
<keyword evidence="14" id="KW-1185">Reference proteome</keyword>
<proteinExistence type="inferred from homology"/>
<dbReference type="InterPro" id="IPR033175">
    <property type="entry name" value="PSD-A"/>
</dbReference>
<feature type="modified residue" description="Pyruvic acid (Ser); by autocatalysis" evidence="11">
    <location>
        <position position="208"/>
    </location>
</feature>
<evidence type="ECO:0000313" key="14">
    <source>
        <dbReference type="Proteomes" id="UP001419910"/>
    </source>
</evidence>